<evidence type="ECO:0008006" key="4">
    <source>
        <dbReference type="Google" id="ProtNLM"/>
    </source>
</evidence>
<comment type="caution">
    <text evidence="2">The sequence shown here is derived from an EMBL/GenBank/DDBJ whole genome shotgun (WGS) entry which is preliminary data.</text>
</comment>
<feature type="signal peptide" evidence="1">
    <location>
        <begin position="1"/>
        <end position="23"/>
    </location>
</feature>
<evidence type="ECO:0000313" key="3">
    <source>
        <dbReference type="Proteomes" id="UP000472727"/>
    </source>
</evidence>
<organism evidence="2 3">
    <name type="scientific">Orbilia oligospora</name>
    <name type="common">Nematode-trapping fungus</name>
    <name type="synonym">Arthrobotrys oligospora</name>
    <dbReference type="NCBI Taxonomy" id="2813651"/>
    <lineage>
        <taxon>Eukaryota</taxon>
        <taxon>Fungi</taxon>
        <taxon>Dikarya</taxon>
        <taxon>Ascomycota</taxon>
        <taxon>Pezizomycotina</taxon>
        <taxon>Orbiliomycetes</taxon>
        <taxon>Orbiliales</taxon>
        <taxon>Orbiliaceae</taxon>
        <taxon>Orbilia</taxon>
    </lineage>
</organism>
<keyword evidence="1" id="KW-0732">Signal</keyword>
<dbReference type="AlphaFoldDB" id="A0A7C8UNS9"/>
<evidence type="ECO:0000313" key="2">
    <source>
        <dbReference type="EMBL" id="KAF3211900.1"/>
    </source>
</evidence>
<feature type="chain" id="PRO_5028835182" description="PA14 domain-containing protein" evidence="1">
    <location>
        <begin position="24"/>
        <end position="402"/>
    </location>
</feature>
<name>A0A7C8UNS9_ORBOL</name>
<reference evidence="2 3" key="1">
    <citation type="submission" date="2019-06" db="EMBL/GenBank/DDBJ databases">
        <authorList>
            <person name="Palmer J.M."/>
        </authorList>
    </citation>
    <scope>NUCLEOTIDE SEQUENCE [LARGE SCALE GENOMIC DNA]</scope>
    <source>
        <strain evidence="2 3">TWF106</strain>
    </source>
</reference>
<evidence type="ECO:0000256" key="1">
    <source>
        <dbReference type="SAM" id="SignalP"/>
    </source>
</evidence>
<dbReference type="EMBL" id="WIWS01000072">
    <property type="protein sequence ID" value="KAF3211900.1"/>
    <property type="molecule type" value="Genomic_DNA"/>
</dbReference>
<protein>
    <recommendedName>
        <fullName evidence="4">PA14 domain-containing protein</fullName>
    </recommendedName>
</protein>
<proteinExistence type="predicted"/>
<accession>A0A7C8UNS9</accession>
<gene>
    <name evidence="2" type="ORF">TWF106_010083</name>
</gene>
<dbReference type="Proteomes" id="UP000472727">
    <property type="component" value="Unassembled WGS sequence"/>
</dbReference>
<sequence>MPSGSARRFVGAVLCAWVANVAATPNPNACHANNCLRALRGLASKSYDRVSADCSNYVWTTMTETAPATVTEISTVTEVEATEAIETITETSYEIVTSTVAASTILVTETNPDPHAAVTARDLDPRNCASTENPIPTYASACTSGAGYASACSCFGVPASVSTVVPPAATIVEEITTTITTVSSAVVHSTTTETSTSTVGGVVEYTAFSLAVTETGPNFPHQWNPPGETKLYIYSGGIYAWEVTGTPGTSMILQDDGRMYVPYNGKRAYYYCRQAYDDWTEKVLPGAMSFAPRPPEFFFTLGQDVTCSWGEDKIIKCSCTVDGVVYDKMTYREDKGIYAEVTLRSGPIPAGLAEAEITAKVYAAKQCQANSEPDGTGCVGWINPNDTPVWTQWKKKRSLRFR</sequence>